<accession>A0A9J7BQL8</accession>
<dbReference type="KEGG" id="orp:MOP44_22825"/>
<dbReference type="EMBL" id="CP093313">
    <property type="protein sequence ID" value="UWZ83389.1"/>
    <property type="molecule type" value="Genomic_DNA"/>
</dbReference>
<dbReference type="InterPro" id="IPR004675">
    <property type="entry name" value="AhpD_core"/>
</dbReference>
<evidence type="ECO:0000313" key="2">
    <source>
        <dbReference type="EMBL" id="UWZ83389.1"/>
    </source>
</evidence>
<dbReference type="Gene3D" id="1.20.1290.10">
    <property type="entry name" value="AhpD-like"/>
    <property type="match status" value="1"/>
</dbReference>
<reference evidence="2" key="1">
    <citation type="submission" date="2021-04" db="EMBL/GenBank/DDBJ databases">
        <title>Phylogenetic analysis of Acidobacteriaceae.</title>
        <authorList>
            <person name="Qiu L."/>
            <person name="Zhang Q."/>
        </authorList>
    </citation>
    <scope>NUCLEOTIDE SEQUENCE</scope>
    <source>
        <strain evidence="2">DSM 25168</strain>
    </source>
</reference>
<protein>
    <submittedName>
        <fullName evidence="2">Carboxymuconolactone decarboxylase family protein</fullName>
    </submittedName>
</protein>
<dbReference type="InterPro" id="IPR003779">
    <property type="entry name" value="CMD-like"/>
</dbReference>
<name>A0A9J7BQL8_9BACT</name>
<evidence type="ECO:0000259" key="1">
    <source>
        <dbReference type="Pfam" id="PF02627"/>
    </source>
</evidence>
<proteinExistence type="predicted"/>
<dbReference type="NCBIfam" id="TIGR00778">
    <property type="entry name" value="ahpD_dom"/>
    <property type="match status" value="1"/>
</dbReference>
<organism evidence="2 3">
    <name type="scientific">Occallatibacter riparius</name>
    <dbReference type="NCBI Taxonomy" id="1002689"/>
    <lineage>
        <taxon>Bacteria</taxon>
        <taxon>Pseudomonadati</taxon>
        <taxon>Acidobacteriota</taxon>
        <taxon>Terriglobia</taxon>
        <taxon>Terriglobales</taxon>
        <taxon>Acidobacteriaceae</taxon>
        <taxon>Occallatibacter</taxon>
    </lineage>
</organism>
<gene>
    <name evidence="2" type="ORF">MOP44_22825</name>
</gene>
<dbReference type="PANTHER" id="PTHR34846">
    <property type="entry name" value="4-CARBOXYMUCONOLACTONE DECARBOXYLASE FAMILY PROTEIN (AFU_ORTHOLOGUE AFUA_6G11590)"/>
    <property type="match status" value="1"/>
</dbReference>
<feature type="domain" description="Carboxymuconolactone decarboxylase-like" evidence="1">
    <location>
        <begin position="21"/>
        <end position="102"/>
    </location>
</feature>
<dbReference type="AlphaFoldDB" id="A0A9J7BQL8"/>
<evidence type="ECO:0000313" key="3">
    <source>
        <dbReference type="Proteomes" id="UP001059380"/>
    </source>
</evidence>
<dbReference type="GO" id="GO:0051920">
    <property type="term" value="F:peroxiredoxin activity"/>
    <property type="evidence" value="ECO:0007669"/>
    <property type="project" value="InterPro"/>
</dbReference>
<keyword evidence="3" id="KW-1185">Reference proteome</keyword>
<sequence length="160" mass="17906">MPAEVTTEARIDWQAFQDAAPEVVTAMRAIGAAVHHSGLERDLLELVKLRASQLNGCAFCLQFHLNDARKLGVRGEKLDLLAAWRDAGIYSERESAALAWTECVTLQNQHHVDDQAFAEVSRHFSEREITFLTIAIGHINFWNRVAAPFRFTPPIPRSAA</sequence>
<dbReference type="PANTHER" id="PTHR34846:SF5">
    <property type="entry name" value="CARBOXYMUCONOLACTONE DECARBOXYLASE-LIKE DOMAIN-CONTAINING PROTEIN"/>
    <property type="match status" value="1"/>
</dbReference>
<dbReference type="InterPro" id="IPR029032">
    <property type="entry name" value="AhpD-like"/>
</dbReference>
<dbReference type="SUPFAM" id="SSF69118">
    <property type="entry name" value="AhpD-like"/>
    <property type="match status" value="1"/>
</dbReference>
<dbReference type="Proteomes" id="UP001059380">
    <property type="component" value="Chromosome"/>
</dbReference>
<dbReference type="Pfam" id="PF02627">
    <property type="entry name" value="CMD"/>
    <property type="match status" value="1"/>
</dbReference>
<dbReference type="RefSeq" id="WP_260792724.1">
    <property type="nucleotide sequence ID" value="NZ_CP093313.1"/>
</dbReference>